<dbReference type="GO" id="GO:0003924">
    <property type="term" value="F:GTPase activity"/>
    <property type="evidence" value="ECO:0007669"/>
    <property type="project" value="InterPro"/>
</dbReference>
<dbReference type="Pfam" id="PF03144">
    <property type="entry name" value="GTP_EFTU_D2"/>
    <property type="match status" value="1"/>
</dbReference>
<dbReference type="InterPro" id="IPR048876">
    <property type="entry name" value="BipA_C"/>
</dbReference>
<dbReference type="SUPFAM" id="SSF54980">
    <property type="entry name" value="EF-G C-terminal domain-like"/>
    <property type="match status" value="2"/>
</dbReference>
<reference evidence="2 3" key="2">
    <citation type="journal article" date="2007" name="BMC Biol.">
        <title>A 100%-complete sequence reveals unusually simple genomic features in the hot-spring red alga Cyanidioschyzon merolae.</title>
        <authorList>
            <person name="Nozaki H."/>
            <person name="Takano H."/>
            <person name="Misumi O."/>
            <person name="Terasawa K."/>
            <person name="Matsuzaki M."/>
            <person name="Maruyama S."/>
            <person name="Nishida K."/>
            <person name="Yagisawa F."/>
            <person name="Yoshida Y."/>
            <person name="Fujiwara T."/>
            <person name="Takio S."/>
            <person name="Tamura K."/>
            <person name="Chung S.J."/>
            <person name="Nakamura S."/>
            <person name="Kuroiwa H."/>
            <person name="Tanaka K."/>
            <person name="Sato N."/>
            <person name="Kuroiwa T."/>
        </authorList>
    </citation>
    <scope>NUCLEOTIDE SEQUENCE [LARGE SCALE GENOMIC DNA]</scope>
    <source>
        <strain evidence="2 3">10D</strain>
    </source>
</reference>
<dbReference type="NCBIfam" id="TIGR01394">
    <property type="entry name" value="TypA_BipA"/>
    <property type="match status" value="1"/>
</dbReference>
<proteinExistence type="predicted"/>
<dbReference type="Gene3D" id="2.40.30.10">
    <property type="entry name" value="Translation factors"/>
    <property type="match status" value="1"/>
</dbReference>
<dbReference type="FunFam" id="3.30.70.870:FF:000003">
    <property type="entry name" value="GTP-binding protein TypA"/>
    <property type="match status" value="1"/>
</dbReference>
<dbReference type="InterPro" id="IPR035647">
    <property type="entry name" value="EFG_III/V"/>
</dbReference>
<name>M1VL45_CYAM1</name>
<dbReference type="EMBL" id="AP006500">
    <property type="protein sequence ID" value="BAM82373.1"/>
    <property type="molecule type" value="Genomic_DNA"/>
</dbReference>
<dbReference type="KEGG" id="cme:CYME_CMR109C"/>
<dbReference type="OMA" id="MEVYKGQ"/>
<gene>
    <name evidence="2" type="ORF">CYME_CMR109C</name>
</gene>
<dbReference type="Gramene" id="CMR109CT">
    <property type="protein sequence ID" value="CMR109CT"/>
    <property type="gene ID" value="CMR109C"/>
</dbReference>
<dbReference type="InterPro" id="IPR035651">
    <property type="entry name" value="BipA_V"/>
</dbReference>
<evidence type="ECO:0000313" key="3">
    <source>
        <dbReference type="Proteomes" id="UP000007014"/>
    </source>
</evidence>
<dbReference type="Gene3D" id="3.30.70.240">
    <property type="match status" value="1"/>
</dbReference>
<dbReference type="Gene3D" id="2.40.50.250">
    <property type="entry name" value="bipa protein"/>
    <property type="match status" value="1"/>
</dbReference>
<feature type="domain" description="Tr-type G" evidence="1">
    <location>
        <begin position="86"/>
        <end position="280"/>
    </location>
</feature>
<dbReference type="GO" id="GO:0005829">
    <property type="term" value="C:cytosol"/>
    <property type="evidence" value="ECO:0007669"/>
    <property type="project" value="TreeGrafter"/>
</dbReference>
<dbReference type="SUPFAM" id="SSF52540">
    <property type="entry name" value="P-loop containing nucleoside triphosphate hydrolases"/>
    <property type="match status" value="1"/>
</dbReference>
<dbReference type="InterPro" id="IPR047043">
    <property type="entry name" value="BipA_III"/>
</dbReference>
<dbReference type="PRINTS" id="PR00315">
    <property type="entry name" value="ELONGATNFCT"/>
</dbReference>
<dbReference type="OrthoDB" id="364892at2759"/>
<dbReference type="InterPro" id="IPR047041">
    <property type="entry name" value="BipA_GTP-bd_dom"/>
</dbReference>
<dbReference type="InterPro" id="IPR027417">
    <property type="entry name" value="P-loop_NTPase"/>
</dbReference>
<dbReference type="InterPro" id="IPR000795">
    <property type="entry name" value="T_Tr_GTP-bd_dom"/>
</dbReference>
<dbReference type="HOGENOM" id="CLU_017016_4_0_1"/>
<dbReference type="InterPro" id="IPR031157">
    <property type="entry name" value="G_TR_CS"/>
</dbReference>
<dbReference type="Pfam" id="PF00679">
    <property type="entry name" value="EFG_C"/>
    <property type="match status" value="1"/>
</dbReference>
<dbReference type="Proteomes" id="UP000007014">
    <property type="component" value="Chromosome 18"/>
</dbReference>
<dbReference type="InterPro" id="IPR004161">
    <property type="entry name" value="EFTu-like_2"/>
</dbReference>
<dbReference type="RefSeq" id="XP_005538409.1">
    <property type="nucleotide sequence ID" value="XM_005538352.1"/>
</dbReference>
<dbReference type="InterPro" id="IPR009000">
    <property type="entry name" value="Transl_B-barrel_sf"/>
</dbReference>
<dbReference type="Pfam" id="PF00009">
    <property type="entry name" value="GTP_EFTU"/>
    <property type="match status" value="1"/>
</dbReference>
<evidence type="ECO:0000259" key="1">
    <source>
        <dbReference type="PROSITE" id="PS51722"/>
    </source>
</evidence>
<dbReference type="GO" id="GO:1990904">
    <property type="term" value="C:ribonucleoprotein complex"/>
    <property type="evidence" value="ECO:0007669"/>
    <property type="project" value="TreeGrafter"/>
</dbReference>
<reference evidence="2 3" key="1">
    <citation type="journal article" date="2004" name="Nature">
        <title>Genome sequence of the ultrasmall unicellular red alga Cyanidioschyzon merolae 10D.</title>
        <authorList>
            <person name="Matsuzaki M."/>
            <person name="Misumi O."/>
            <person name="Shin-i T."/>
            <person name="Maruyama S."/>
            <person name="Takahara M."/>
            <person name="Miyagishima S."/>
            <person name="Mori T."/>
            <person name="Nishida K."/>
            <person name="Yagisawa F."/>
            <person name="Nishida K."/>
            <person name="Yoshida Y."/>
            <person name="Nishimura Y."/>
            <person name="Nakao S."/>
            <person name="Kobayashi T."/>
            <person name="Momoyama Y."/>
            <person name="Higashiyama T."/>
            <person name="Minoda A."/>
            <person name="Sano M."/>
            <person name="Nomoto H."/>
            <person name="Oishi K."/>
            <person name="Hayashi H."/>
            <person name="Ohta F."/>
            <person name="Nishizaka S."/>
            <person name="Haga S."/>
            <person name="Miura S."/>
            <person name="Morishita T."/>
            <person name="Kabeya Y."/>
            <person name="Terasawa K."/>
            <person name="Suzuki Y."/>
            <person name="Ishii Y."/>
            <person name="Asakawa S."/>
            <person name="Takano H."/>
            <person name="Ohta N."/>
            <person name="Kuroiwa H."/>
            <person name="Tanaka K."/>
            <person name="Shimizu N."/>
            <person name="Sugano S."/>
            <person name="Sato N."/>
            <person name="Nozaki H."/>
            <person name="Ogasawara N."/>
            <person name="Kohara Y."/>
            <person name="Kuroiwa T."/>
        </authorList>
    </citation>
    <scope>NUCLEOTIDE SEQUENCE [LARGE SCALE GENOMIC DNA]</scope>
    <source>
        <strain evidence="2 3">10D</strain>
    </source>
</reference>
<dbReference type="Gene3D" id="3.30.70.870">
    <property type="entry name" value="Elongation Factor G (Translational Gtpase), domain 3"/>
    <property type="match status" value="1"/>
</dbReference>
<dbReference type="CDD" id="cd16263">
    <property type="entry name" value="BipA_III"/>
    <property type="match status" value="1"/>
</dbReference>
<evidence type="ECO:0000313" key="2">
    <source>
        <dbReference type="EMBL" id="BAM82373.1"/>
    </source>
</evidence>
<dbReference type="InterPro" id="IPR000640">
    <property type="entry name" value="EFG_V-like"/>
</dbReference>
<dbReference type="FunFam" id="3.30.70.240:FF:000002">
    <property type="entry name" value="GTP-binding protein TypA"/>
    <property type="match status" value="1"/>
</dbReference>
<dbReference type="Pfam" id="PF21018">
    <property type="entry name" value="BipA_C"/>
    <property type="match status" value="1"/>
</dbReference>
<dbReference type="SUPFAM" id="SSF50447">
    <property type="entry name" value="Translation proteins"/>
    <property type="match status" value="1"/>
</dbReference>
<dbReference type="PROSITE" id="PS51722">
    <property type="entry name" value="G_TR_2"/>
    <property type="match status" value="1"/>
</dbReference>
<keyword evidence="3" id="KW-1185">Reference proteome</keyword>
<dbReference type="InterPro" id="IPR006298">
    <property type="entry name" value="BipA"/>
</dbReference>
<dbReference type="AlphaFoldDB" id="M1VL45"/>
<dbReference type="InterPro" id="IPR005225">
    <property type="entry name" value="Small_GTP-bd"/>
</dbReference>
<sequence length="691" mass="76497">MSHKLSGFVPSGHLSLPKTIVCPNSSFWHRSTSFGRPGWRPVSFRQLPRSARHTLQVRALRAQAERTTSAIPEAIARASAALKTRNDVINIAICAHVDHGKTTLVDAILHHAKVFRENQTVSSLVMDSNELERERGITILSKNTAVVYRGVRINVIDTPGHADFGGEVQRVLSMADAMLLVVDSVEGPRPQTRYVLREALRLGQRVLVVVNKIDRPAARPVFVVNKTFDLFVELGASDEQADFPVVYASALKRVAGYAPDQLANDMGPLFEEILRLPRPRVALDAPLQLLVSNISSDDYKGILGIGRIHAGTLRKGATVRVGTPAKDEAELRTARVDEVFLFENLGRVSAESAHAGDIVMVAGVDDIRIGETICDAADPRLLPPVQIEEPTVRMSLAINTTPFAGREGRFLTSRQLRERLERETRTNVALRIQDGEKADSFTICGRGALHLTILIESMRREGFEMIVGAPEVIFKMDPETNTPLEPFDHVEVQIPEEYLGAVVDALAKRRGEMLNLTHSQDNEQYSIVEYIVPTRGLFGLNNALLTLTRGTAIIHTSFAAYRPYVGQVRLREVGSLLAHETGRVTTYGVEAAQERGQLFVAPGAEVYENQIVGENKYPEDLRVNVCRVKQLTNHRSATKEVVKTLQGIRTLTLDDALEYISGENEFVEVTPQSIRMFKVLSKRRSIVGAKN</sequence>
<dbReference type="PANTHER" id="PTHR42908">
    <property type="entry name" value="TRANSLATION ELONGATION FACTOR-RELATED"/>
    <property type="match status" value="1"/>
</dbReference>
<dbReference type="CDD" id="cd01891">
    <property type="entry name" value="TypA_BipA"/>
    <property type="match status" value="1"/>
</dbReference>
<dbReference type="Gene3D" id="3.40.50.300">
    <property type="entry name" value="P-loop containing nucleotide triphosphate hydrolases"/>
    <property type="match status" value="1"/>
</dbReference>
<dbReference type="eggNOG" id="KOG0462">
    <property type="taxonomic scope" value="Eukaryota"/>
</dbReference>
<dbReference type="InterPro" id="IPR042116">
    <property type="entry name" value="TypA/BipA_C"/>
</dbReference>
<dbReference type="FunFam" id="3.40.50.300:FF:000055">
    <property type="entry name" value="GTP-binding protein TypA"/>
    <property type="match status" value="1"/>
</dbReference>
<dbReference type="GO" id="GO:0005525">
    <property type="term" value="F:GTP binding"/>
    <property type="evidence" value="ECO:0007669"/>
    <property type="project" value="InterPro"/>
</dbReference>
<protein>
    <submittedName>
        <fullName evidence="2">GTP-binding protein of TypA family</fullName>
    </submittedName>
</protein>
<accession>M1VL45</accession>
<dbReference type="GeneID" id="16996647"/>
<dbReference type="CDD" id="cd03710">
    <property type="entry name" value="BipA_TypA_C"/>
    <property type="match status" value="1"/>
</dbReference>
<dbReference type="NCBIfam" id="TIGR00231">
    <property type="entry name" value="small_GTP"/>
    <property type="match status" value="1"/>
</dbReference>
<dbReference type="PROSITE" id="PS00301">
    <property type="entry name" value="G_TR_1"/>
    <property type="match status" value="1"/>
</dbReference>
<dbReference type="SMART" id="SM00838">
    <property type="entry name" value="EFG_C"/>
    <property type="match status" value="1"/>
</dbReference>
<dbReference type="STRING" id="280699.M1VL45"/>
<dbReference type="PANTHER" id="PTHR42908:SF8">
    <property type="entry name" value="TR-TYPE G DOMAIN-CONTAINING PROTEIN"/>
    <property type="match status" value="1"/>
</dbReference>
<dbReference type="InterPro" id="IPR047042">
    <property type="entry name" value="BipA_II"/>
</dbReference>
<dbReference type="CDD" id="cd03691">
    <property type="entry name" value="BipA_TypA_II"/>
    <property type="match status" value="1"/>
</dbReference>
<organism evidence="2 3">
    <name type="scientific">Cyanidioschyzon merolae (strain NIES-3377 / 10D)</name>
    <name type="common">Unicellular red alga</name>
    <dbReference type="NCBI Taxonomy" id="280699"/>
    <lineage>
        <taxon>Eukaryota</taxon>
        <taxon>Rhodophyta</taxon>
        <taxon>Bangiophyceae</taxon>
        <taxon>Cyanidiales</taxon>
        <taxon>Cyanidiaceae</taxon>
        <taxon>Cyanidioschyzon</taxon>
    </lineage>
</organism>